<dbReference type="Proteomes" id="UP000242287">
    <property type="component" value="Unassembled WGS sequence"/>
</dbReference>
<comment type="subcellular location">
    <subcellularLocation>
        <location evidence="1">Nucleus</location>
    </subcellularLocation>
</comment>
<dbReference type="Pfam" id="PF04825">
    <property type="entry name" value="Rad21_Rec8_N"/>
    <property type="match status" value="1"/>
</dbReference>
<dbReference type="GO" id="GO:0008278">
    <property type="term" value="C:cohesin complex"/>
    <property type="evidence" value="ECO:0007669"/>
    <property type="project" value="InterPro"/>
</dbReference>
<feature type="compositionally biased region" description="Basic and acidic residues" evidence="3">
    <location>
        <begin position="468"/>
        <end position="478"/>
    </location>
</feature>
<feature type="domain" description="Rad21/Rec8-like protein N-terminal" evidence="4">
    <location>
        <begin position="1"/>
        <end position="99"/>
    </location>
</feature>
<feature type="region of interest" description="Disordered" evidence="3">
    <location>
        <begin position="148"/>
        <end position="167"/>
    </location>
</feature>
<sequence>MFFTPDLLARRDSGFGLLWLAATLGSKSTFRKLPKRSVMTADITQLCDLIAQPNEPLALRLSSNLMIGAARIYKVKQDIFFSDVSACVTTLKKVVNELRAGTIGEAQLQMAQPTLRSNALNLPADPKSAYMMDFDMLVVVRQWAKTTVSDDDSDYNPSAVKKQKGRSKQCAAAGDTSVQIHTLVEHHEHVLSASFDLSNMGHMGDQTFAIDAPSTQDDFGFADFFPLSDGFCLEQDFGDELARELGWQASGLHNPQVPRRVGSNEIMPIIHDDSILDKALGPDVSMLVNGDISPKSGLADQPSQGNFSCEGLQSGRDSLIMTPELGHRALNEHNKSERGIGGSKFLHRLSDITNVAPARNNTHYSRKRERRTQFVLDARTELTDDELKIARTQYILAQDFQRQEHDHKRLEREYAKKLEAKILGAPTGIEAHALIDLWRSSLKRHLDTRVTHLGDGHMNQQSRKRRRITDVEEPRSQPDENTIELVGYLEDPGVTGGANDITSDPGRFRSSEEPGQGRHVSRPLSSIGHHPPLEIGFSFVNSQEDFMLPWDNAGISSSVGDLPFPSDRKFHGLAENAIAERRSSLQSKREGSLVPSHIGSNQALLEFSPTPLGGGSQGLVEDYRFDTTSPANNSVYNEVQSIAENIVALQKNSHNFLEYAKMQLKAMSNTHEMVFDKIVPTSTSTRHVAAAGFYQCLGEKNRLVLRGCFTQFIYEQSLDRKT</sequence>
<evidence type="ECO:0000256" key="3">
    <source>
        <dbReference type="SAM" id="MobiDB-lite"/>
    </source>
</evidence>
<dbReference type="GO" id="GO:0007062">
    <property type="term" value="P:sister chromatid cohesion"/>
    <property type="evidence" value="ECO:0007669"/>
    <property type="project" value="InterPro"/>
</dbReference>
<dbReference type="GO" id="GO:1990414">
    <property type="term" value="P:replication-born double-strand break repair via sister chromatid exchange"/>
    <property type="evidence" value="ECO:0007669"/>
    <property type="project" value="TreeGrafter"/>
</dbReference>
<evidence type="ECO:0000313" key="5">
    <source>
        <dbReference type="EMBL" id="PFH54464.1"/>
    </source>
</evidence>
<name>A0A2A9NY35_9AGAR</name>
<organism evidence="5 6">
    <name type="scientific">Amanita thiersii Skay4041</name>
    <dbReference type="NCBI Taxonomy" id="703135"/>
    <lineage>
        <taxon>Eukaryota</taxon>
        <taxon>Fungi</taxon>
        <taxon>Dikarya</taxon>
        <taxon>Basidiomycota</taxon>
        <taxon>Agaricomycotina</taxon>
        <taxon>Agaricomycetes</taxon>
        <taxon>Agaricomycetidae</taxon>
        <taxon>Agaricales</taxon>
        <taxon>Pluteineae</taxon>
        <taxon>Amanitaceae</taxon>
        <taxon>Amanita</taxon>
    </lineage>
</organism>
<evidence type="ECO:0000259" key="4">
    <source>
        <dbReference type="Pfam" id="PF04825"/>
    </source>
</evidence>
<dbReference type="PANTHER" id="PTHR12585">
    <property type="entry name" value="SCC1 / RAD21 FAMILY MEMBER"/>
    <property type="match status" value="1"/>
</dbReference>
<proteinExistence type="predicted"/>
<feature type="compositionally biased region" description="Basic and acidic residues" evidence="3">
    <location>
        <begin position="506"/>
        <end position="516"/>
    </location>
</feature>
<dbReference type="GO" id="GO:0003682">
    <property type="term" value="F:chromatin binding"/>
    <property type="evidence" value="ECO:0007669"/>
    <property type="project" value="TreeGrafter"/>
</dbReference>
<keyword evidence="6" id="KW-1185">Reference proteome</keyword>
<protein>
    <recommendedName>
        <fullName evidence="4">Rad21/Rec8-like protein N-terminal domain-containing protein</fullName>
    </recommendedName>
</protein>
<dbReference type="InterPro" id="IPR039781">
    <property type="entry name" value="Rad21/Rec8-like"/>
</dbReference>
<dbReference type="AlphaFoldDB" id="A0A2A9NY35"/>
<evidence type="ECO:0000256" key="2">
    <source>
        <dbReference type="ARBA" id="ARBA00023242"/>
    </source>
</evidence>
<reference evidence="5 6" key="1">
    <citation type="submission" date="2014-02" db="EMBL/GenBank/DDBJ databases">
        <title>Transposable element dynamics among asymbiotic and ectomycorrhizal Amanita fungi.</title>
        <authorList>
            <consortium name="DOE Joint Genome Institute"/>
            <person name="Hess J."/>
            <person name="Skrede I."/>
            <person name="Wolfe B."/>
            <person name="LaButti K."/>
            <person name="Ohm R.A."/>
            <person name="Grigoriev I.V."/>
            <person name="Pringle A."/>
        </authorList>
    </citation>
    <scope>NUCLEOTIDE SEQUENCE [LARGE SCALE GENOMIC DNA]</scope>
    <source>
        <strain evidence="5 6">SKay4041</strain>
    </source>
</reference>
<evidence type="ECO:0000256" key="1">
    <source>
        <dbReference type="ARBA" id="ARBA00004123"/>
    </source>
</evidence>
<evidence type="ECO:0000313" key="6">
    <source>
        <dbReference type="Proteomes" id="UP000242287"/>
    </source>
</evidence>
<dbReference type="EMBL" id="KZ301969">
    <property type="protein sequence ID" value="PFH54464.1"/>
    <property type="molecule type" value="Genomic_DNA"/>
</dbReference>
<dbReference type="STRING" id="703135.A0A2A9NY35"/>
<dbReference type="PANTHER" id="PTHR12585:SF72">
    <property type="entry name" value="MEIOTIC RECOMBINATION PROTEIN REC8"/>
    <property type="match status" value="1"/>
</dbReference>
<accession>A0A2A9NY35</accession>
<feature type="region of interest" description="Disordered" evidence="3">
    <location>
        <begin position="494"/>
        <end position="527"/>
    </location>
</feature>
<keyword evidence="2" id="KW-0539">Nucleus</keyword>
<dbReference type="InterPro" id="IPR006910">
    <property type="entry name" value="Rad21_Rec8_N"/>
</dbReference>
<gene>
    <name evidence="5" type="ORF">AMATHDRAFT_44</name>
</gene>
<feature type="region of interest" description="Disordered" evidence="3">
    <location>
        <begin position="454"/>
        <end position="478"/>
    </location>
</feature>
<dbReference type="OrthoDB" id="10071381at2759"/>
<dbReference type="GO" id="GO:0005634">
    <property type="term" value="C:nucleus"/>
    <property type="evidence" value="ECO:0007669"/>
    <property type="project" value="UniProtKB-SubCell"/>
</dbReference>